<keyword evidence="4 8" id="KW-0812">Transmembrane</keyword>
<evidence type="ECO:0000256" key="2">
    <source>
        <dbReference type="ARBA" id="ARBA00006683"/>
    </source>
</evidence>
<dbReference type="PANTHER" id="PTHR32309:SF31">
    <property type="entry name" value="CAPSULAR EXOPOLYSACCHARIDE FAMILY"/>
    <property type="match status" value="1"/>
</dbReference>
<evidence type="ECO:0000256" key="6">
    <source>
        <dbReference type="ARBA" id="ARBA00023136"/>
    </source>
</evidence>
<comment type="subcellular location">
    <subcellularLocation>
        <location evidence="1">Cell membrane</location>
        <topology evidence="1">Multi-pass membrane protein</topology>
    </subcellularLocation>
</comment>
<feature type="domain" description="Polysaccharide chain length determinant N-terminal" evidence="9">
    <location>
        <begin position="5"/>
        <end position="87"/>
    </location>
</feature>
<evidence type="ECO:0000256" key="3">
    <source>
        <dbReference type="ARBA" id="ARBA00022475"/>
    </source>
</evidence>
<keyword evidence="5 8" id="KW-1133">Transmembrane helix</keyword>
<reference evidence="10" key="1">
    <citation type="submission" date="2022-10" db="EMBL/GenBank/DDBJ databases">
        <title>Genome sequence of Actinomyces israelii ATCC 10048.</title>
        <authorList>
            <person name="Watt R.M."/>
            <person name="Tong W.M."/>
        </authorList>
    </citation>
    <scope>NUCLEOTIDE SEQUENCE</scope>
    <source>
        <strain evidence="10">ATCC 10048</strain>
    </source>
</reference>
<evidence type="ECO:0000256" key="5">
    <source>
        <dbReference type="ARBA" id="ARBA00022989"/>
    </source>
</evidence>
<feature type="region of interest" description="Disordered" evidence="7">
    <location>
        <begin position="279"/>
        <end position="307"/>
    </location>
</feature>
<sequence>MEPDQIVSALRRHAPLALAHVVLGAVIGLGIAFLSPPVYSSHTKALVAADGGDGTQAVSSASSVITSIMPTLVEIGTSQSVVDQVAASTGIDRSKVAGAVTLSNPTNSLIIDVTARAASPEEAQAIAQGEITVLRGEIGNMSIQKENSTTLTLTDIDPASLPTSPSGPSRLRYSLIGAVIGAVLGAGTALLMSKLNPAPATGRSRAAAGGDGADVAGPGAYPGDGAAGYPGGGTGDYPGAYPGGGASGYPDDETGVYASGADSYADGYMGGGPAAARVGRRTRAMPPSVPLSYGPTGSGTSSSAPLT</sequence>
<evidence type="ECO:0000256" key="7">
    <source>
        <dbReference type="SAM" id="MobiDB-lite"/>
    </source>
</evidence>
<dbReference type="RefSeq" id="WP_268918067.1">
    <property type="nucleotide sequence ID" value="NZ_JAPTMY010000028.1"/>
</dbReference>
<proteinExistence type="inferred from homology"/>
<organism evidence="10 11">
    <name type="scientific">Actinomyces israelii</name>
    <dbReference type="NCBI Taxonomy" id="1659"/>
    <lineage>
        <taxon>Bacteria</taxon>
        <taxon>Bacillati</taxon>
        <taxon>Actinomycetota</taxon>
        <taxon>Actinomycetes</taxon>
        <taxon>Actinomycetales</taxon>
        <taxon>Actinomycetaceae</taxon>
        <taxon>Actinomyces</taxon>
    </lineage>
</organism>
<name>A0ABT4IBV0_9ACTO</name>
<dbReference type="InterPro" id="IPR050445">
    <property type="entry name" value="Bact_polysacc_biosynth/exp"/>
</dbReference>
<dbReference type="EMBL" id="JAPTMY010000028">
    <property type="protein sequence ID" value="MCZ0858732.1"/>
    <property type="molecule type" value="Genomic_DNA"/>
</dbReference>
<dbReference type="Pfam" id="PF02706">
    <property type="entry name" value="Wzz"/>
    <property type="match status" value="1"/>
</dbReference>
<keyword evidence="3" id="KW-1003">Cell membrane</keyword>
<evidence type="ECO:0000313" key="11">
    <source>
        <dbReference type="Proteomes" id="UP001072034"/>
    </source>
</evidence>
<keyword evidence="6 8" id="KW-0472">Membrane</keyword>
<dbReference type="Proteomes" id="UP001072034">
    <property type="component" value="Unassembled WGS sequence"/>
</dbReference>
<keyword evidence="11" id="KW-1185">Reference proteome</keyword>
<accession>A0ABT4IBV0</accession>
<evidence type="ECO:0000256" key="4">
    <source>
        <dbReference type="ARBA" id="ARBA00022692"/>
    </source>
</evidence>
<comment type="caution">
    <text evidence="10">The sequence shown here is derived from an EMBL/GenBank/DDBJ whole genome shotgun (WGS) entry which is preliminary data.</text>
</comment>
<dbReference type="InterPro" id="IPR003856">
    <property type="entry name" value="LPS_length_determ_N"/>
</dbReference>
<feature type="transmembrane region" description="Helical" evidence="8">
    <location>
        <begin position="173"/>
        <end position="192"/>
    </location>
</feature>
<evidence type="ECO:0000256" key="8">
    <source>
        <dbReference type="SAM" id="Phobius"/>
    </source>
</evidence>
<evidence type="ECO:0000256" key="1">
    <source>
        <dbReference type="ARBA" id="ARBA00004651"/>
    </source>
</evidence>
<comment type="similarity">
    <text evidence="2">Belongs to the CpsC/CapA family.</text>
</comment>
<feature type="transmembrane region" description="Helical" evidence="8">
    <location>
        <begin position="16"/>
        <end position="34"/>
    </location>
</feature>
<evidence type="ECO:0000259" key="9">
    <source>
        <dbReference type="Pfam" id="PF02706"/>
    </source>
</evidence>
<evidence type="ECO:0000313" key="10">
    <source>
        <dbReference type="EMBL" id="MCZ0858732.1"/>
    </source>
</evidence>
<feature type="compositionally biased region" description="Low complexity" evidence="7">
    <location>
        <begin position="290"/>
        <end position="307"/>
    </location>
</feature>
<protein>
    <submittedName>
        <fullName evidence="10">Wzz/FepE/Etk N-terminal domain-containing protein</fullName>
    </submittedName>
</protein>
<gene>
    <name evidence="10" type="ORF">OHJ16_11840</name>
</gene>
<dbReference type="PANTHER" id="PTHR32309">
    <property type="entry name" value="TYROSINE-PROTEIN KINASE"/>
    <property type="match status" value="1"/>
</dbReference>